<dbReference type="EMBL" id="JBHSLV010000013">
    <property type="protein sequence ID" value="MFC5392639.1"/>
    <property type="molecule type" value="Genomic_DNA"/>
</dbReference>
<accession>A0ABW0H912</accession>
<evidence type="ECO:0000313" key="2">
    <source>
        <dbReference type="Proteomes" id="UP001596104"/>
    </source>
</evidence>
<name>A0ABW0H912_9HYPH</name>
<proteinExistence type="predicted"/>
<protein>
    <submittedName>
        <fullName evidence="1">Uncharacterized protein</fullName>
    </submittedName>
</protein>
<organism evidence="1 2">
    <name type="scientific">Bosea vestrisii</name>
    <dbReference type="NCBI Taxonomy" id="151416"/>
    <lineage>
        <taxon>Bacteria</taxon>
        <taxon>Pseudomonadati</taxon>
        <taxon>Pseudomonadota</taxon>
        <taxon>Alphaproteobacteria</taxon>
        <taxon>Hyphomicrobiales</taxon>
        <taxon>Boseaceae</taxon>
        <taxon>Bosea</taxon>
    </lineage>
</organism>
<sequence>MTKELDLRHIHLGASNLLTSQVKAPVLKAARERGLTIYRAFNRFSLFWVAGEPRPEGLSLLTKDGSTVLLAERAPA</sequence>
<keyword evidence="2" id="KW-1185">Reference proteome</keyword>
<dbReference type="Proteomes" id="UP001596104">
    <property type="component" value="Unassembled WGS sequence"/>
</dbReference>
<dbReference type="RefSeq" id="WP_377007458.1">
    <property type="nucleotide sequence ID" value="NZ_JBHSLV010000013.1"/>
</dbReference>
<reference evidence="2" key="1">
    <citation type="journal article" date="2019" name="Int. J. Syst. Evol. Microbiol.">
        <title>The Global Catalogue of Microorganisms (GCM) 10K type strain sequencing project: providing services to taxonomists for standard genome sequencing and annotation.</title>
        <authorList>
            <consortium name="The Broad Institute Genomics Platform"/>
            <consortium name="The Broad Institute Genome Sequencing Center for Infectious Disease"/>
            <person name="Wu L."/>
            <person name="Ma J."/>
        </authorList>
    </citation>
    <scope>NUCLEOTIDE SEQUENCE [LARGE SCALE GENOMIC DNA]</scope>
    <source>
        <strain evidence="2">CGMCC 1.16326</strain>
    </source>
</reference>
<gene>
    <name evidence="1" type="ORF">ACFPPC_08320</name>
</gene>
<comment type="caution">
    <text evidence="1">The sequence shown here is derived from an EMBL/GenBank/DDBJ whole genome shotgun (WGS) entry which is preliminary data.</text>
</comment>
<evidence type="ECO:0000313" key="1">
    <source>
        <dbReference type="EMBL" id="MFC5392639.1"/>
    </source>
</evidence>